<keyword evidence="6" id="KW-1185">Reference proteome</keyword>
<dbReference type="GO" id="GO:0006355">
    <property type="term" value="P:regulation of DNA-templated transcription"/>
    <property type="evidence" value="ECO:0007669"/>
    <property type="project" value="InterPro"/>
</dbReference>
<reference evidence="5 6" key="1">
    <citation type="submission" date="2020-07" db="EMBL/GenBank/DDBJ databases">
        <title>Sequencing the genomes of 1000 actinobacteria strains.</title>
        <authorList>
            <person name="Klenk H.-P."/>
        </authorList>
    </citation>
    <scope>NUCLEOTIDE SEQUENCE [LARGE SCALE GENOMIC DNA]</scope>
    <source>
        <strain evidence="5 6">DSM 21349</strain>
    </source>
</reference>
<name>A0A7W3J1C1_9ACTN</name>
<feature type="domain" description="HTH luxR-type" evidence="4">
    <location>
        <begin position="383"/>
        <end position="448"/>
    </location>
</feature>
<gene>
    <name evidence="5" type="ORF">FB382_002792</name>
</gene>
<sequence length="450" mass="47548">MTLSCPPAGDRAERLLESVEEDVVERGYVSLRQMFMALHAGDLPRALERAGDMVERARRFADPDLLAIGLAAMGRVTVYSGDVRTGLALFDEAMVGVAAGEVSAIFAGEAYCVMIEGCQEVGDLGRAAAWTEALHRWCQAQPGLVAFTGQCAVHRGQIMALRGAYREAIEEYAHAIPRYVSSRNEAACGLAHAERGDAHRVLGELDAAEAAYEAAAGHGYEPQPGLALLWVARGRQSAAVGAVRRLLAEVGDPVSRSRLLVGAVEVLRSCEQPTTDLVEELEAIASSFDCASLVAAAAYARGRVALDTGDAAGALPYLRKASSLWTSLDAPYEVARVRVEIGRALAALGDGSSASLELTVARRTFEALGTRPALEQVDSLLVPASLPGGLTAREVEVLRLVATGRSNTQIAAELVLSDKTVARHLSNIFGKLDVGSRTAAAAYAFEHGLA</sequence>
<evidence type="ECO:0000256" key="1">
    <source>
        <dbReference type="ARBA" id="ARBA00023015"/>
    </source>
</evidence>
<organism evidence="5 6">
    <name type="scientific">Nocardioides ginsengisegetis</name>
    <dbReference type="NCBI Taxonomy" id="661491"/>
    <lineage>
        <taxon>Bacteria</taxon>
        <taxon>Bacillati</taxon>
        <taxon>Actinomycetota</taxon>
        <taxon>Actinomycetes</taxon>
        <taxon>Propionibacteriales</taxon>
        <taxon>Nocardioidaceae</taxon>
        <taxon>Nocardioides</taxon>
    </lineage>
</organism>
<keyword evidence="1" id="KW-0805">Transcription regulation</keyword>
<dbReference type="RefSeq" id="WP_220481355.1">
    <property type="nucleotide sequence ID" value="NZ_JACGXA010000001.1"/>
</dbReference>
<dbReference type="CDD" id="cd06170">
    <property type="entry name" value="LuxR_C_like"/>
    <property type="match status" value="1"/>
</dbReference>
<dbReference type="SMART" id="SM00421">
    <property type="entry name" value="HTH_LUXR"/>
    <property type="match status" value="1"/>
</dbReference>
<evidence type="ECO:0000256" key="2">
    <source>
        <dbReference type="ARBA" id="ARBA00023125"/>
    </source>
</evidence>
<dbReference type="Proteomes" id="UP000580910">
    <property type="component" value="Unassembled WGS sequence"/>
</dbReference>
<dbReference type="InterPro" id="IPR036388">
    <property type="entry name" value="WH-like_DNA-bd_sf"/>
</dbReference>
<proteinExistence type="predicted"/>
<dbReference type="InterPro" id="IPR011990">
    <property type="entry name" value="TPR-like_helical_dom_sf"/>
</dbReference>
<dbReference type="SUPFAM" id="SSF48452">
    <property type="entry name" value="TPR-like"/>
    <property type="match status" value="1"/>
</dbReference>
<accession>A0A7W3J1C1</accession>
<dbReference type="EMBL" id="JACGXA010000001">
    <property type="protein sequence ID" value="MBA8804501.1"/>
    <property type="molecule type" value="Genomic_DNA"/>
</dbReference>
<keyword evidence="3" id="KW-0804">Transcription</keyword>
<dbReference type="PANTHER" id="PTHR44688">
    <property type="entry name" value="DNA-BINDING TRANSCRIPTIONAL ACTIVATOR DEVR_DOSR"/>
    <property type="match status" value="1"/>
</dbReference>
<comment type="caution">
    <text evidence="5">The sequence shown here is derived from an EMBL/GenBank/DDBJ whole genome shotgun (WGS) entry which is preliminary data.</text>
</comment>
<evidence type="ECO:0000259" key="4">
    <source>
        <dbReference type="PROSITE" id="PS50043"/>
    </source>
</evidence>
<evidence type="ECO:0000313" key="5">
    <source>
        <dbReference type="EMBL" id="MBA8804501.1"/>
    </source>
</evidence>
<dbReference type="AlphaFoldDB" id="A0A7W3J1C1"/>
<dbReference type="GO" id="GO:0003677">
    <property type="term" value="F:DNA binding"/>
    <property type="evidence" value="ECO:0007669"/>
    <property type="project" value="UniProtKB-KW"/>
</dbReference>
<dbReference type="InterPro" id="IPR000792">
    <property type="entry name" value="Tscrpt_reg_LuxR_C"/>
</dbReference>
<dbReference type="SUPFAM" id="SSF46894">
    <property type="entry name" value="C-terminal effector domain of the bipartite response regulators"/>
    <property type="match status" value="1"/>
</dbReference>
<evidence type="ECO:0000313" key="6">
    <source>
        <dbReference type="Proteomes" id="UP000580910"/>
    </source>
</evidence>
<protein>
    <submittedName>
        <fullName evidence="5">DNA-binding NarL/FixJ family response regulator</fullName>
    </submittedName>
</protein>
<dbReference type="InterPro" id="IPR016032">
    <property type="entry name" value="Sig_transdc_resp-reg_C-effctor"/>
</dbReference>
<dbReference type="Gene3D" id="1.25.40.10">
    <property type="entry name" value="Tetratricopeptide repeat domain"/>
    <property type="match status" value="1"/>
</dbReference>
<dbReference type="PANTHER" id="PTHR44688:SF16">
    <property type="entry name" value="DNA-BINDING TRANSCRIPTIONAL ACTIVATOR DEVR_DOSR"/>
    <property type="match status" value="1"/>
</dbReference>
<dbReference type="PRINTS" id="PR00038">
    <property type="entry name" value="HTHLUXR"/>
</dbReference>
<evidence type="ECO:0000256" key="3">
    <source>
        <dbReference type="ARBA" id="ARBA00023163"/>
    </source>
</evidence>
<dbReference type="Gene3D" id="1.10.10.10">
    <property type="entry name" value="Winged helix-like DNA-binding domain superfamily/Winged helix DNA-binding domain"/>
    <property type="match status" value="1"/>
</dbReference>
<keyword evidence="2 5" id="KW-0238">DNA-binding</keyword>
<dbReference type="PROSITE" id="PS50043">
    <property type="entry name" value="HTH_LUXR_2"/>
    <property type="match status" value="1"/>
</dbReference>
<dbReference type="PROSITE" id="PS00622">
    <property type="entry name" value="HTH_LUXR_1"/>
    <property type="match status" value="1"/>
</dbReference>
<dbReference type="Pfam" id="PF00196">
    <property type="entry name" value="GerE"/>
    <property type="match status" value="1"/>
</dbReference>